<feature type="signal peptide" evidence="3">
    <location>
        <begin position="1"/>
        <end position="27"/>
    </location>
</feature>
<protein>
    <submittedName>
        <fullName evidence="4">Moulting cycle domain-containing protein</fullName>
    </submittedName>
</protein>
<dbReference type="InterPro" id="IPR006954">
    <property type="entry name" value="Mlt-10-like"/>
</dbReference>
<evidence type="ECO:0000256" key="1">
    <source>
        <dbReference type="SAM" id="MobiDB-lite"/>
    </source>
</evidence>
<keyword evidence="2" id="KW-1133">Transmembrane helix</keyword>
<feature type="transmembrane region" description="Helical" evidence="2">
    <location>
        <begin position="647"/>
        <end position="667"/>
    </location>
</feature>
<comment type="caution">
    <text evidence="4">The sequence shown here is derived from an EMBL/GenBank/DDBJ whole genome shotgun (WGS) entry which is preliminary data.</text>
</comment>
<evidence type="ECO:0000313" key="5">
    <source>
        <dbReference type="Proteomes" id="UP001201812"/>
    </source>
</evidence>
<feature type="transmembrane region" description="Helical" evidence="2">
    <location>
        <begin position="620"/>
        <end position="641"/>
    </location>
</feature>
<feature type="chain" id="PRO_5041992296" evidence="3">
    <location>
        <begin position="28"/>
        <end position="728"/>
    </location>
</feature>
<feature type="region of interest" description="Disordered" evidence="1">
    <location>
        <begin position="222"/>
        <end position="252"/>
    </location>
</feature>
<keyword evidence="5" id="KW-1185">Reference proteome</keyword>
<accession>A0AAD4MUR0</accession>
<feature type="transmembrane region" description="Helical" evidence="2">
    <location>
        <begin position="593"/>
        <end position="613"/>
    </location>
</feature>
<reference evidence="4" key="1">
    <citation type="submission" date="2022-01" db="EMBL/GenBank/DDBJ databases">
        <title>Genome Sequence Resource for Two Populations of Ditylenchus destructor, the Migratory Endoparasitic Phytonematode.</title>
        <authorList>
            <person name="Zhang H."/>
            <person name="Lin R."/>
            <person name="Xie B."/>
        </authorList>
    </citation>
    <scope>NUCLEOTIDE SEQUENCE</scope>
    <source>
        <strain evidence="4">BazhouSP</strain>
    </source>
</reference>
<evidence type="ECO:0000256" key="2">
    <source>
        <dbReference type="SAM" id="Phobius"/>
    </source>
</evidence>
<keyword evidence="3" id="KW-0732">Signal</keyword>
<name>A0AAD4MUR0_9BILA</name>
<organism evidence="4 5">
    <name type="scientific">Ditylenchus destructor</name>
    <dbReference type="NCBI Taxonomy" id="166010"/>
    <lineage>
        <taxon>Eukaryota</taxon>
        <taxon>Metazoa</taxon>
        <taxon>Ecdysozoa</taxon>
        <taxon>Nematoda</taxon>
        <taxon>Chromadorea</taxon>
        <taxon>Rhabditida</taxon>
        <taxon>Tylenchina</taxon>
        <taxon>Tylenchomorpha</taxon>
        <taxon>Sphaerularioidea</taxon>
        <taxon>Anguinidae</taxon>
        <taxon>Anguininae</taxon>
        <taxon>Ditylenchus</taxon>
    </lineage>
</organism>
<keyword evidence="2" id="KW-0812">Transmembrane</keyword>
<gene>
    <name evidence="4" type="ORF">DdX_12241</name>
</gene>
<dbReference type="Pfam" id="PF04870">
    <property type="entry name" value="Moulting_cycle"/>
    <property type="match status" value="1"/>
</dbReference>
<dbReference type="AlphaFoldDB" id="A0AAD4MUR0"/>
<dbReference type="EMBL" id="JAKKPZ010000039">
    <property type="protein sequence ID" value="KAI1707688.1"/>
    <property type="molecule type" value="Genomic_DNA"/>
</dbReference>
<sequence>MLACSQILADLTLTFLIIGSLISTAESSMKEPPGFDKFDKIRLNEKNFEKIQNLHVNWYAFSIKALMSQLGRELYSQLSKDEKRQLSDCLDDIDDKKDLVLGAKCLVATRTAYLKRKALVEIERLIATPGYTPGEKSQDVTQNRNSTIATFAPKSANVAKYGNIAPFSSSNSGKVKSKSRKKALKVLWAKTSESRFRRDISPAYSLLPPKRPVFAYSRYRTRDRSGKNGDEEMWQVRQSDSMPKLSGTDDKSPVARVTDLISKFTRNLYTSSSQDSGGRGQDLDDGSKVKWSQMYSKLLKIKRQNDAKKKSPGTKVYDLRMYDLVLGNDYPSMSPKKKFTPEGILEAGLSLIDRMNAPENAKDRQGSNSKWLSPRFAPLMPDKTETDPSSAHLSPTIFALYESPENDSMNIASVPKMLKATGMGKRDREAIIEMLMDITGTSNHVEDALGLLANGTNFLGIDGEIFDANDRISSAYQKLENSFNVDQSNQIDNNGFAFLEESQLFDLFRDQKADIPKEALRLNDYVHLKSVEEKTESLWRRIYRIAKNIPDDIADKLDARRVARHVHHRRFRHKRRRDPRQIPEPSVLKPVVLAPYMFTPAFGLVVLGPVVLSPNLFSPLILNPSVLSPYVLSPAVGMPFILSPYVLGPYVLSPLVMAPFILSPYVLSPNIINPYVLSPLILSPLVLCPDVLSPQVLGGAILSPSVASPAVLTESALMANVLSPSFLS</sequence>
<dbReference type="PANTHER" id="PTHR21523">
    <property type="match status" value="1"/>
</dbReference>
<keyword evidence="2" id="KW-0472">Membrane</keyword>
<proteinExistence type="predicted"/>
<evidence type="ECO:0000256" key="3">
    <source>
        <dbReference type="SAM" id="SignalP"/>
    </source>
</evidence>
<dbReference type="Proteomes" id="UP001201812">
    <property type="component" value="Unassembled WGS sequence"/>
</dbReference>
<dbReference type="PANTHER" id="PTHR21523:SF44">
    <property type="entry name" value="MLT-TEN (MLT-10) RELATED"/>
    <property type="match status" value="1"/>
</dbReference>
<feature type="region of interest" description="Disordered" evidence="1">
    <location>
        <begin position="359"/>
        <end position="391"/>
    </location>
</feature>
<evidence type="ECO:0000313" key="4">
    <source>
        <dbReference type="EMBL" id="KAI1707688.1"/>
    </source>
</evidence>